<keyword evidence="14" id="KW-0175">Coiled coil</keyword>
<feature type="repeat" description="FG-GAP" evidence="12">
    <location>
        <begin position="407"/>
        <end position="463"/>
    </location>
</feature>
<dbReference type="GO" id="GO:0007229">
    <property type="term" value="P:integrin-mediated signaling pathway"/>
    <property type="evidence" value="ECO:0007669"/>
    <property type="project" value="UniProtKB-KW"/>
</dbReference>
<keyword evidence="9 13" id="KW-0472">Membrane</keyword>
<keyword evidence="5" id="KW-0677">Repeat</keyword>
<feature type="transmembrane region" description="Helical" evidence="13">
    <location>
        <begin position="988"/>
        <end position="1010"/>
    </location>
</feature>
<evidence type="ECO:0000256" key="12">
    <source>
        <dbReference type="PROSITE-ProRule" id="PRU00803"/>
    </source>
</evidence>
<gene>
    <name evidence="16" type="ORF">CLODIP_2_CD11845</name>
</gene>
<keyword evidence="10 13" id="KW-0675">Receptor</keyword>
<dbReference type="Gene3D" id="1.20.5.930">
    <property type="entry name" value="Bicelle-embedded integrin alpha(iib) transmembrane segment"/>
    <property type="match status" value="1"/>
</dbReference>
<dbReference type="InterPro" id="IPR000413">
    <property type="entry name" value="Integrin_alpha"/>
</dbReference>
<accession>A0A8S1DDP5</accession>
<dbReference type="SUPFAM" id="SSF69179">
    <property type="entry name" value="Integrin domains"/>
    <property type="match status" value="2"/>
</dbReference>
<dbReference type="PANTHER" id="PTHR23220">
    <property type="entry name" value="INTEGRIN ALPHA"/>
    <property type="match status" value="1"/>
</dbReference>
<keyword evidence="8 13" id="KW-0401">Integrin</keyword>
<dbReference type="InterPro" id="IPR048285">
    <property type="entry name" value="Integrin_alpha_Ig-like_2"/>
</dbReference>
<comment type="caution">
    <text evidence="16">The sequence shown here is derived from an EMBL/GenBank/DDBJ whole genome shotgun (WGS) entry which is preliminary data.</text>
</comment>
<dbReference type="SMART" id="SM00191">
    <property type="entry name" value="Int_alpha"/>
    <property type="match status" value="4"/>
</dbReference>
<comment type="subcellular location">
    <subcellularLocation>
        <location evidence="1 13">Membrane</location>
        <topology evidence="1 13">Single-pass type I membrane protein</topology>
    </subcellularLocation>
</comment>
<dbReference type="PANTHER" id="PTHR23220:SF83">
    <property type="entry name" value="INTEGRIN ALPHA-PS3-RELATED"/>
    <property type="match status" value="1"/>
</dbReference>
<dbReference type="PROSITE" id="PS00242">
    <property type="entry name" value="INTEGRIN_ALPHA"/>
    <property type="match status" value="1"/>
</dbReference>
<proteinExistence type="inferred from homology"/>
<feature type="chain" id="PRO_5035965094" description="Integrin alpha second immunoglobulin-like domain-containing protein" evidence="13">
    <location>
        <begin position="23"/>
        <end position="1067"/>
    </location>
</feature>
<dbReference type="InterPro" id="IPR013517">
    <property type="entry name" value="FG-GAP"/>
</dbReference>
<feature type="coiled-coil region" evidence="14">
    <location>
        <begin position="1016"/>
        <end position="1059"/>
    </location>
</feature>
<keyword evidence="7 13" id="KW-1133">Transmembrane helix</keyword>
<dbReference type="GO" id="GO:0009897">
    <property type="term" value="C:external side of plasma membrane"/>
    <property type="evidence" value="ECO:0007669"/>
    <property type="project" value="TreeGrafter"/>
</dbReference>
<evidence type="ECO:0000256" key="13">
    <source>
        <dbReference type="RuleBase" id="RU003762"/>
    </source>
</evidence>
<dbReference type="Gene3D" id="2.130.10.130">
    <property type="entry name" value="Integrin alpha, N-terminal"/>
    <property type="match status" value="1"/>
</dbReference>
<evidence type="ECO:0000256" key="2">
    <source>
        <dbReference type="ARBA" id="ARBA00008054"/>
    </source>
</evidence>
<dbReference type="OrthoDB" id="5573735at2759"/>
<evidence type="ECO:0000259" key="15">
    <source>
        <dbReference type="Pfam" id="PF20805"/>
    </source>
</evidence>
<dbReference type="Gene3D" id="2.60.40.1510">
    <property type="entry name" value="ntegrin, alpha v. Chain A, domain 3"/>
    <property type="match status" value="1"/>
</dbReference>
<organism evidence="16 17">
    <name type="scientific">Cloeon dipterum</name>
    <dbReference type="NCBI Taxonomy" id="197152"/>
    <lineage>
        <taxon>Eukaryota</taxon>
        <taxon>Metazoa</taxon>
        <taxon>Ecdysozoa</taxon>
        <taxon>Arthropoda</taxon>
        <taxon>Hexapoda</taxon>
        <taxon>Insecta</taxon>
        <taxon>Pterygota</taxon>
        <taxon>Palaeoptera</taxon>
        <taxon>Ephemeroptera</taxon>
        <taxon>Pisciforma</taxon>
        <taxon>Baetidae</taxon>
        <taxon>Cloeon</taxon>
    </lineage>
</organism>
<dbReference type="GO" id="GO:0033627">
    <property type="term" value="P:cell adhesion mediated by integrin"/>
    <property type="evidence" value="ECO:0007669"/>
    <property type="project" value="TreeGrafter"/>
</dbReference>
<evidence type="ECO:0000256" key="3">
    <source>
        <dbReference type="ARBA" id="ARBA00022692"/>
    </source>
</evidence>
<comment type="similarity">
    <text evidence="2 13">Belongs to the integrin alpha chain family.</text>
</comment>
<dbReference type="InterPro" id="IPR032695">
    <property type="entry name" value="Integrin_dom_sf"/>
</dbReference>
<dbReference type="GO" id="GO:0007160">
    <property type="term" value="P:cell-matrix adhesion"/>
    <property type="evidence" value="ECO:0007669"/>
    <property type="project" value="TreeGrafter"/>
</dbReference>
<dbReference type="GO" id="GO:0007157">
    <property type="term" value="P:heterophilic cell-cell adhesion via plasma membrane cell adhesion molecules"/>
    <property type="evidence" value="ECO:0007669"/>
    <property type="project" value="UniProtKB-ARBA"/>
</dbReference>
<evidence type="ECO:0000256" key="11">
    <source>
        <dbReference type="ARBA" id="ARBA00023180"/>
    </source>
</evidence>
<feature type="repeat" description="FG-GAP" evidence="12">
    <location>
        <begin position="345"/>
        <end position="406"/>
    </location>
</feature>
<keyword evidence="3 13" id="KW-0812">Transmembrane</keyword>
<dbReference type="Gene3D" id="2.60.40.1530">
    <property type="entry name" value="ntegrin, alpha v. Chain A, domain 4"/>
    <property type="match status" value="1"/>
</dbReference>
<dbReference type="EMBL" id="CADEPI010000213">
    <property type="protein sequence ID" value="CAB3380654.1"/>
    <property type="molecule type" value="Genomic_DNA"/>
</dbReference>
<evidence type="ECO:0000256" key="4">
    <source>
        <dbReference type="ARBA" id="ARBA00022729"/>
    </source>
</evidence>
<dbReference type="Pfam" id="PF20805">
    <property type="entry name" value="Integrin_A_Ig_2"/>
    <property type="match status" value="1"/>
</dbReference>
<dbReference type="InterPro" id="IPR013519">
    <property type="entry name" value="Int_alpha_beta-p"/>
</dbReference>
<dbReference type="Pfam" id="PF01839">
    <property type="entry name" value="FG-GAP"/>
    <property type="match status" value="2"/>
</dbReference>
<evidence type="ECO:0000256" key="5">
    <source>
        <dbReference type="ARBA" id="ARBA00022737"/>
    </source>
</evidence>
<dbReference type="GO" id="GO:0008305">
    <property type="term" value="C:integrin complex"/>
    <property type="evidence" value="ECO:0007669"/>
    <property type="project" value="InterPro"/>
</dbReference>
<dbReference type="GO" id="GO:0005178">
    <property type="term" value="F:integrin binding"/>
    <property type="evidence" value="ECO:0007669"/>
    <property type="project" value="TreeGrafter"/>
</dbReference>
<evidence type="ECO:0000256" key="14">
    <source>
        <dbReference type="SAM" id="Coils"/>
    </source>
</evidence>
<dbReference type="PROSITE" id="PS51470">
    <property type="entry name" value="FG_GAP"/>
    <property type="match status" value="3"/>
</dbReference>
<sequence>MRLRLIQLVSVVALILFTGVASFNLDLEHTLIYQSGNNDDYFGFSIGLHAGNTPQDGKTWLIAGAPKANDTSLQNSRAPGAVFICNFKEQCTKLKLTGTMEEIANKFDSINDRTNLESKAFIKVQKCLVNGDCNGVNNAQNDISKPRDYSFIYNDSMIGSTIDVFGENFLICSPRVKVFYRYMPKYHRMYGFCHLGSTNNINMTIKTIVPFFAKRNSGEFVNLKNSSNQVLFKNVWGQAGFSGTLRKEGGGILLGAPGADTYGENTYGKVVAYETSPAYRESVPTTHFKYRVESESWSEPNTTNLGYSVTTGNYFKQKSLFYVSGAPLTLPAGEVHLFTKNSTGKRILLRGNQYGENFGATLATGDLNNDSFDDLLVGSPQYSSGGAYQNEGKVTVFLGGLSNFSDSQSVTITGKNRNGRFGHAISCIGDIDRDGYDDFAVSEPFYESGAVHVFMGSGKGLILSQIIFASKIHPQLAGFGYSISRGRDMDKNGFADIAIGSYKSGHVVILRTKPVVNLKVNFIFINEPVPVSETELTATFCIFGESAVKLPSINVSYKFTQMDHRLTRKGQGNVVQLPVDGNIHCYNESFNLNNKNVEQSIKVTGNFSILCDKTPNSTYLIKMGNADTRDQADLFDHNCAMSKQPHVVRDATATFQLECKGTCEADLKISVSVSSMRKNISEIVVGSLKSVTLTIVVENSGEPAYNALVEIHSQTDLSDSQCSQNGLTYTCRPEHLLRERWQMRDIEIILEKNSLDVFVRVLTDSQLKNNDSSRLNFSLPFVYEAGVSVFGQQNDSVRYFQPEVKGKQIIYSSFTYEIGKQGPSPLEKVQLSVFIPLKTARNGRFVSVLNRAVSSMECLLIDKDEPMNMPAISAYNESRSTERDFKPNETLIISCNNGDWNCGILQCTTSLPSKIPRTTSFSVTVDIAIDTSKIAKELGKKEMVMIETTATVKVLEPNVNFRRSSIDNPDFYRLSMVLQRIVVKKISLWIYVGAGAGGLLLVFLIIGGLYKAGFFRRKVKEELKVLKRQTQMLLDQTRTEQLEARIASLLAARENEEGDEDDDEAKA</sequence>
<evidence type="ECO:0000256" key="7">
    <source>
        <dbReference type="ARBA" id="ARBA00022989"/>
    </source>
</evidence>
<feature type="signal peptide" evidence="13">
    <location>
        <begin position="1"/>
        <end position="22"/>
    </location>
</feature>
<dbReference type="AlphaFoldDB" id="A0A8S1DDP5"/>
<reference evidence="16 17" key="1">
    <citation type="submission" date="2020-04" db="EMBL/GenBank/DDBJ databases">
        <authorList>
            <person name="Alioto T."/>
            <person name="Alioto T."/>
            <person name="Gomez Garrido J."/>
        </authorList>
    </citation>
    <scope>NUCLEOTIDE SEQUENCE [LARGE SCALE GENOMIC DNA]</scope>
</reference>
<dbReference type="InterPro" id="IPR018184">
    <property type="entry name" value="Integrin_alpha_C_CS"/>
</dbReference>
<evidence type="ECO:0000256" key="6">
    <source>
        <dbReference type="ARBA" id="ARBA00022889"/>
    </source>
</evidence>
<feature type="domain" description="Integrin alpha second immunoglobulin-like" evidence="15">
    <location>
        <begin position="662"/>
        <end position="723"/>
    </location>
</feature>
<evidence type="ECO:0000256" key="8">
    <source>
        <dbReference type="ARBA" id="ARBA00023037"/>
    </source>
</evidence>
<dbReference type="SUPFAM" id="SSF69318">
    <property type="entry name" value="Integrin alpha N-terminal domain"/>
    <property type="match status" value="1"/>
</dbReference>
<keyword evidence="11" id="KW-0325">Glycoprotein</keyword>
<dbReference type="PRINTS" id="PR01185">
    <property type="entry name" value="INTEGRINA"/>
</dbReference>
<protein>
    <recommendedName>
        <fullName evidence="15">Integrin alpha second immunoglobulin-like domain-containing protein</fullName>
    </recommendedName>
</protein>
<name>A0A8S1DDP5_9INSE</name>
<evidence type="ECO:0000256" key="9">
    <source>
        <dbReference type="ARBA" id="ARBA00023136"/>
    </source>
</evidence>
<dbReference type="Proteomes" id="UP000494165">
    <property type="component" value="Unassembled WGS sequence"/>
</dbReference>
<evidence type="ECO:0000313" key="16">
    <source>
        <dbReference type="EMBL" id="CAB3380654.1"/>
    </source>
</evidence>
<evidence type="ECO:0000256" key="10">
    <source>
        <dbReference type="ARBA" id="ARBA00023170"/>
    </source>
</evidence>
<evidence type="ECO:0000313" key="17">
    <source>
        <dbReference type="Proteomes" id="UP000494165"/>
    </source>
</evidence>
<feature type="repeat" description="FG-GAP" evidence="12">
    <location>
        <begin position="465"/>
        <end position="527"/>
    </location>
</feature>
<keyword evidence="4 13" id="KW-0732">Signal</keyword>
<keyword evidence="17" id="KW-1185">Reference proteome</keyword>
<evidence type="ECO:0000256" key="1">
    <source>
        <dbReference type="ARBA" id="ARBA00004479"/>
    </source>
</evidence>
<keyword evidence="6 13" id="KW-0130">Cell adhesion</keyword>
<dbReference type="InterPro" id="IPR028994">
    <property type="entry name" value="Integrin_alpha_N"/>
</dbReference>